<proteinExistence type="predicted"/>
<gene>
    <name evidence="1" type="ORF">B5808_05245</name>
</gene>
<reference evidence="1 2" key="1">
    <citation type="submission" date="2017-04" db="EMBL/GenBank/DDBJ databases">
        <authorList>
            <person name="Afonso C.L."/>
            <person name="Miller P.J."/>
            <person name="Scott M.A."/>
            <person name="Spackman E."/>
            <person name="Goraichik I."/>
            <person name="Dimitrov K.M."/>
            <person name="Suarez D.L."/>
            <person name="Swayne D.E."/>
        </authorList>
    </citation>
    <scope>NUCLEOTIDE SEQUENCE [LARGE SCALE GENOMIC DNA]</scope>
    <source>
        <strain evidence="2">XA(T)</strain>
    </source>
</reference>
<name>A0A1X9LHL5_9MICO</name>
<accession>A0A1X9LHL5</accession>
<evidence type="ECO:0000313" key="1">
    <source>
        <dbReference type="EMBL" id="ARJ04696.1"/>
    </source>
</evidence>
<evidence type="ECO:0000313" key="2">
    <source>
        <dbReference type="Proteomes" id="UP000192775"/>
    </source>
</evidence>
<dbReference type="STRING" id="1619308.B5808_05245"/>
<organism evidence="1 2">
    <name type="scientific">Cnuibacter physcomitrellae</name>
    <dbReference type="NCBI Taxonomy" id="1619308"/>
    <lineage>
        <taxon>Bacteria</taxon>
        <taxon>Bacillati</taxon>
        <taxon>Actinomycetota</taxon>
        <taxon>Actinomycetes</taxon>
        <taxon>Micrococcales</taxon>
        <taxon>Microbacteriaceae</taxon>
        <taxon>Cnuibacter</taxon>
    </lineage>
</organism>
<sequence>MSDVYPHTFRTSVQAIDASHPLQTPWHYDVSITGPRLDRLEAKAAFYADYIEYLERRIAALEARLPA</sequence>
<keyword evidence="2" id="KW-1185">Reference proteome</keyword>
<dbReference type="RefSeq" id="WP_085018834.1">
    <property type="nucleotide sequence ID" value="NZ_BMHD01000002.1"/>
</dbReference>
<dbReference type="EMBL" id="CP020715">
    <property type="protein sequence ID" value="ARJ04696.1"/>
    <property type="molecule type" value="Genomic_DNA"/>
</dbReference>
<dbReference type="AlphaFoldDB" id="A0A1X9LHL5"/>
<protein>
    <submittedName>
        <fullName evidence="1">Uncharacterized protein</fullName>
    </submittedName>
</protein>
<dbReference type="KEGG" id="cphy:B5808_05245"/>
<dbReference type="Proteomes" id="UP000192775">
    <property type="component" value="Chromosome"/>
</dbReference>